<dbReference type="PANTHER" id="PTHR23514:SF13">
    <property type="entry name" value="INNER MEMBRANE PROTEIN YBJJ"/>
    <property type="match status" value="1"/>
</dbReference>
<dbReference type="InterPro" id="IPR020846">
    <property type="entry name" value="MFS_dom"/>
</dbReference>
<feature type="transmembrane region" description="Helical" evidence="5">
    <location>
        <begin position="342"/>
        <end position="360"/>
    </location>
</feature>
<dbReference type="PANTHER" id="PTHR23514">
    <property type="entry name" value="BYPASS OF STOP CODON PROTEIN 6"/>
    <property type="match status" value="1"/>
</dbReference>
<evidence type="ECO:0000256" key="2">
    <source>
        <dbReference type="ARBA" id="ARBA00022692"/>
    </source>
</evidence>
<dbReference type="Proteomes" id="UP000009877">
    <property type="component" value="Unassembled WGS sequence"/>
</dbReference>
<comment type="caution">
    <text evidence="7">The sequence shown here is derived from an EMBL/GenBank/DDBJ whole genome shotgun (WGS) entry which is preliminary data.</text>
</comment>
<feature type="transmembrane region" description="Helical" evidence="5">
    <location>
        <begin position="318"/>
        <end position="336"/>
    </location>
</feature>
<keyword evidence="2 5" id="KW-0812">Transmembrane</keyword>
<evidence type="ECO:0000313" key="8">
    <source>
        <dbReference type="Proteomes" id="UP000009877"/>
    </source>
</evidence>
<dbReference type="STRING" id="71999.KPaMU14_10130"/>
<feature type="transmembrane region" description="Helical" evidence="5">
    <location>
        <begin position="290"/>
        <end position="311"/>
    </location>
</feature>
<dbReference type="Pfam" id="PF07690">
    <property type="entry name" value="MFS_1"/>
    <property type="match status" value="1"/>
</dbReference>
<comment type="subcellular location">
    <subcellularLocation>
        <location evidence="1">Cell membrane</location>
        <topology evidence="1">Multi-pass membrane protein</topology>
    </subcellularLocation>
</comment>
<dbReference type="CDD" id="cd17393">
    <property type="entry name" value="MFS_MosC_like"/>
    <property type="match status" value="1"/>
</dbReference>
<dbReference type="InterPro" id="IPR036259">
    <property type="entry name" value="MFS_trans_sf"/>
</dbReference>
<dbReference type="Gene3D" id="1.20.1250.20">
    <property type="entry name" value="MFS general substrate transporter like domains"/>
    <property type="match status" value="2"/>
</dbReference>
<dbReference type="InterPro" id="IPR011701">
    <property type="entry name" value="MFS"/>
</dbReference>
<dbReference type="GO" id="GO:0005886">
    <property type="term" value="C:plasma membrane"/>
    <property type="evidence" value="ECO:0007669"/>
    <property type="project" value="UniProtKB-SubCell"/>
</dbReference>
<evidence type="ECO:0000256" key="4">
    <source>
        <dbReference type="ARBA" id="ARBA00023136"/>
    </source>
</evidence>
<feature type="transmembrane region" description="Helical" evidence="5">
    <location>
        <begin position="50"/>
        <end position="71"/>
    </location>
</feature>
<feature type="transmembrane region" description="Helical" evidence="5">
    <location>
        <begin position="146"/>
        <end position="166"/>
    </location>
</feature>
<gene>
    <name evidence="7" type="ORF">C884_01170</name>
</gene>
<feature type="transmembrane region" description="Helical" evidence="5">
    <location>
        <begin position="372"/>
        <end position="389"/>
    </location>
</feature>
<feature type="transmembrane region" description="Helical" evidence="5">
    <location>
        <begin position="107"/>
        <end position="126"/>
    </location>
</feature>
<evidence type="ECO:0000259" key="6">
    <source>
        <dbReference type="PROSITE" id="PS50850"/>
    </source>
</evidence>
<dbReference type="PROSITE" id="PS50850">
    <property type="entry name" value="MFS"/>
    <property type="match status" value="1"/>
</dbReference>
<keyword evidence="3 5" id="KW-1133">Transmembrane helix</keyword>
<feature type="transmembrane region" description="Helical" evidence="5">
    <location>
        <begin position="254"/>
        <end position="278"/>
    </location>
</feature>
<accession>M2XFB0</accession>
<dbReference type="AlphaFoldDB" id="M2XFB0"/>
<feature type="domain" description="Major facilitator superfamily (MFS) profile" evidence="6">
    <location>
        <begin position="16"/>
        <end position="429"/>
    </location>
</feature>
<evidence type="ECO:0000313" key="7">
    <source>
        <dbReference type="EMBL" id="EME37796.1"/>
    </source>
</evidence>
<dbReference type="EMBL" id="ANHZ02000002">
    <property type="protein sequence ID" value="EME37796.1"/>
    <property type="molecule type" value="Genomic_DNA"/>
</dbReference>
<feature type="transmembrane region" description="Helical" evidence="5">
    <location>
        <begin position="83"/>
        <end position="101"/>
    </location>
</feature>
<feature type="transmembrane region" description="Helical" evidence="5">
    <location>
        <begin position="172"/>
        <end position="191"/>
    </location>
</feature>
<protein>
    <submittedName>
        <fullName evidence="7">Major facilitator superfamily MFS1</fullName>
    </submittedName>
</protein>
<proteinExistence type="predicted"/>
<evidence type="ECO:0000256" key="3">
    <source>
        <dbReference type="ARBA" id="ARBA00022989"/>
    </source>
</evidence>
<evidence type="ECO:0000256" key="1">
    <source>
        <dbReference type="ARBA" id="ARBA00004651"/>
    </source>
</evidence>
<name>M2XFB0_9MICC</name>
<dbReference type="InterPro" id="IPR051788">
    <property type="entry name" value="MFS_Transporter"/>
</dbReference>
<reference evidence="7 8" key="1">
    <citation type="journal article" date="2014" name="Genome Announc.">
        <title>Draft Genome Sequence of Kocuria palustris PEL.</title>
        <authorList>
            <person name="Sharma G."/>
            <person name="Khatri I."/>
            <person name="Subramanian S."/>
        </authorList>
    </citation>
    <scope>NUCLEOTIDE SEQUENCE [LARGE SCALE GENOMIC DNA]</scope>
    <source>
        <strain evidence="7 8">PEL</strain>
    </source>
</reference>
<feature type="transmembrane region" description="Helical" evidence="5">
    <location>
        <begin position="21"/>
        <end position="38"/>
    </location>
</feature>
<evidence type="ECO:0000256" key="5">
    <source>
        <dbReference type="SAM" id="Phobius"/>
    </source>
</evidence>
<dbReference type="GO" id="GO:0022857">
    <property type="term" value="F:transmembrane transporter activity"/>
    <property type="evidence" value="ECO:0007669"/>
    <property type="project" value="InterPro"/>
</dbReference>
<feature type="transmembrane region" description="Helical" evidence="5">
    <location>
        <begin position="401"/>
        <end position="421"/>
    </location>
</feature>
<dbReference type="RefSeq" id="WP_006213555.1">
    <property type="nucleotide sequence ID" value="NZ_ANHZ02000002.1"/>
</dbReference>
<sequence length="438" mass="44585">MTRGRTKPEPSSLRPWRISVFAIYFASGIGISAWLTRIPAISERLELGPAAMGALLLTQTIAAFASVSTSGMTVMRLGAKRSIAVTASMVVMGMILIGVGVSVIGSVLVTAVGMLLFGLGSATWNVASNVEGTALETAMGRSIMPLMHAFFSIGTVTGAVVGSIATASGVAVVWHVGAMALVMGLLVALALPRFQGDRRAAADLNPVSSQMPLITGTMQQIDLASDGRGRDSGAATAQDASYGVGDAWRNKRTVLVGVFVLGMALTEGAANDWVALAITDGYEAPAHLGAIGYGIFVAAMTTGRLSGTWLIDRFGRLAVLRTACALALVGLGVFVFSPSLAAGMIALFLWGIGASLGFPVGMSAAADDPRRAAANVSVVSTIGYGAFLGGPPLLGLLGEAVGVRGALGFVMIFVIVSMLLVSNLRPPASAGARAGTAA</sequence>
<keyword evidence="8" id="KW-1185">Reference proteome</keyword>
<keyword evidence="4 5" id="KW-0472">Membrane</keyword>
<organism evidence="7 8">
    <name type="scientific">Kocuria palustris PEL</name>
    <dbReference type="NCBI Taxonomy" id="1236550"/>
    <lineage>
        <taxon>Bacteria</taxon>
        <taxon>Bacillati</taxon>
        <taxon>Actinomycetota</taxon>
        <taxon>Actinomycetes</taxon>
        <taxon>Micrococcales</taxon>
        <taxon>Micrococcaceae</taxon>
        <taxon>Kocuria</taxon>
    </lineage>
</organism>
<dbReference type="SUPFAM" id="SSF103473">
    <property type="entry name" value="MFS general substrate transporter"/>
    <property type="match status" value="1"/>
</dbReference>